<gene>
    <name evidence="2" type="ORF">C2E21_9252</name>
</gene>
<evidence type="ECO:0000313" key="3">
    <source>
        <dbReference type="Proteomes" id="UP000239899"/>
    </source>
</evidence>
<dbReference type="GO" id="GO:0003743">
    <property type="term" value="F:translation initiation factor activity"/>
    <property type="evidence" value="ECO:0007669"/>
    <property type="project" value="UniProtKB-KW"/>
</dbReference>
<dbReference type="PANTHER" id="PTHR31579">
    <property type="entry name" value="OS03G0796600 PROTEIN"/>
    <property type="match status" value="1"/>
</dbReference>
<name>A0A2P6TBP0_CHLSO</name>
<proteinExistence type="predicted"/>
<comment type="caution">
    <text evidence="2">The sequence shown here is derived from an EMBL/GenBank/DDBJ whole genome shotgun (WGS) entry which is preliminary data.</text>
</comment>
<feature type="compositionally biased region" description="Low complexity" evidence="1">
    <location>
        <begin position="220"/>
        <end position="243"/>
    </location>
</feature>
<dbReference type="EMBL" id="LHPG02000026">
    <property type="protein sequence ID" value="PRW18304.1"/>
    <property type="molecule type" value="Genomic_DNA"/>
</dbReference>
<dbReference type="InterPro" id="IPR006502">
    <property type="entry name" value="PDDEXK-like"/>
</dbReference>
<dbReference type="AlphaFoldDB" id="A0A2P6TBP0"/>
<reference evidence="2 3" key="1">
    <citation type="journal article" date="2018" name="Plant J.">
        <title>Genome sequences of Chlorella sorokiniana UTEX 1602 and Micractinium conductrix SAG 241.80: implications to maltose excretion by a green alga.</title>
        <authorList>
            <person name="Arriola M.B."/>
            <person name="Velmurugan N."/>
            <person name="Zhang Y."/>
            <person name="Plunkett M.H."/>
            <person name="Hondzo H."/>
            <person name="Barney B.M."/>
        </authorList>
    </citation>
    <scope>NUCLEOTIDE SEQUENCE [LARGE SCALE GENOMIC DNA]</scope>
    <source>
        <strain evidence="3">UTEX 1602</strain>
    </source>
</reference>
<dbReference type="Proteomes" id="UP000239899">
    <property type="component" value="Unassembled WGS sequence"/>
</dbReference>
<keyword evidence="3" id="KW-1185">Reference proteome</keyword>
<dbReference type="Pfam" id="PF04720">
    <property type="entry name" value="PDDEXK_6"/>
    <property type="match status" value="1"/>
</dbReference>
<dbReference type="PANTHER" id="PTHR31579:SF1">
    <property type="entry name" value="OS03G0796600 PROTEIN"/>
    <property type="match status" value="1"/>
</dbReference>
<protein>
    <submittedName>
        <fullName evidence="2">Translation initiation factor IF-3</fullName>
    </submittedName>
</protein>
<keyword evidence="2" id="KW-0396">Initiation factor</keyword>
<keyword evidence="2" id="KW-0648">Protein biosynthesis</keyword>
<dbReference type="OrthoDB" id="691424at2759"/>
<sequence length="290" mass="30168">MCTLRHSLETGEQCSAAELAAALQRRGYAARLCKSEGGGSGTAAFRNLRHTFLRVEAGSADAWWAQPAQQAGCSDAASEDEAASGEMLVDCHFACQFVVANPTPRFAALLSLLPQTFVGSAEQLEHVVEWVCREMEHSFKQRGQPLPPWRETGAMLTKWRPQRTPLRDAAVGASPPGSPPAPCCCGGAGIAGNCGGLGAADLQQAAALLACCTSNGSAARSPGASSGASSGAPTTPTAIPSGPRASLLSRSLERAGLRRKPSLQHQGTSPAWGGAANWHEPRTVVVRRST</sequence>
<accession>A0A2P6TBP0</accession>
<evidence type="ECO:0000256" key="1">
    <source>
        <dbReference type="SAM" id="MobiDB-lite"/>
    </source>
</evidence>
<feature type="region of interest" description="Disordered" evidence="1">
    <location>
        <begin position="220"/>
        <end position="290"/>
    </location>
</feature>
<organism evidence="2 3">
    <name type="scientific">Chlorella sorokiniana</name>
    <name type="common">Freshwater green alga</name>
    <dbReference type="NCBI Taxonomy" id="3076"/>
    <lineage>
        <taxon>Eukaryota</taxon>
        <taxon>Viridiplantae</taxon>
        <taxon>Chlorophyta</taxon>
        <taxon>core chlorophytes</taxon>
        <taxon>Trebouxiophyceae</taxon>
        <taxon>Chlorellales</taxon>
        <taxon>Chlorellaceae</taxon>
        <taxon>Chlorella clade</taxon>
        <taxon>Chlorella</taxon>
    </lineage>
</organism>
<evidence type="ECO:0000313" key="2">
    <source>
        <dbReference type="EMBL" id="PRW18304.1"/>
    </source>
</evidence>